<protein>
    <recommendedName>
        <fullName evidence="2">Sialate O-acetylesterase domain-containing protein</fullName>
    </recommendedName>
</protein>
<gene>
    <name evidence="3" type="ORF">PDESU_04827</name>
</gene>
<dbReference type="RefSeq" id="WP_136081773.1">
    <property type="nucleotide sequence ID" value="NZ_CAAHFG010000003.1"/>
</dbReference>
<evidence type="ECO:0000256" key="1">
    <source>
        <dbReference type="ARBA" id="ARBA00022801"/>
    </source>
</evidence>
<sequence length="74" mass="8715">MPEEPVKWNYVPSTLYNGMVHSLVPYAVKGAIWYQGESNTGHFPEEYEHRFSTLIDAWRKQWDQKVPSLRIDCS</sequence>
<proteinExistence type="predicted"/>
<evidence type="ECO:0000313" key="3">
    <source>
        <dbReference type="EMBL" id="VGO16236.1"/>
    </source>
</evidence>
<dbReference type="AlphaFoldDB" id="A0A6C2UA29"/>
<evidence type="ECO:0000313" key="4">
    <source>
        <dbReference type="Proteomes" id="UP000366872"/>
    </source>
</evidence>
<name>A0A6C2UA29_PONDE</name>
<accession>A0A6C2UA29</accession>
<feature type="domain" description="Sialate O-acetylesterase" evidence="2">
    <location>
        <begin position="8"/>
        <end position="64"/>
    </location>
</feature>
<dbReference type="PANTHER" id="PTHR22901:SF0">
    <property type="entry name" value="SIALATE O-ACETYLESTERASE"/>
    <property type="match status" value="1"/>
</dbReference>
<reference evidence="3 4" key="1">
    <citation type="submission" date="2019-04" db="EMBL/GenBank/DDBJ databases">
        <authorList>
            <person name="Van Vliet M D."/>
        </authorList>
    </citation>
    <scope>NUCLEOTIDE SEQUENCE [LARGE SCALE GENOMIC DNA]</scope>
    <source>
        <strain evidence="3 4">F1</strain>
    </source>
</reference>
<dbReference type="GO" id="GO:0001681">
    <property type="term" value="F:sialate O-acetylesterase activity"/>
    <property type="evidence" value="ECO:0007669"/>
    <property type="project" value="InterPro"/>
</dbReference>
<dbReference type="InterPro" id="IPR005181">
    <property type="entry name" value="SASA"/>
</dbReference>
<dbReference type="InterPro" id="IPR036514">
    <property type="entry name" value="SGNH_hydro_sf"/>
</dbReference>
<dbReference type="GO" id="GO:0005975">
    <property type="term" value="P:carbohydrate metabolic process"/>
    <property type="evidence" value="ECO:0007669"/>
    <property type="project" value="TreeGrafter"/>
</dbReference>
<dbReference type="InterPro" id="IPR039329">
    <property type="entry name" value="SIAE"/>
</dbReference>
<dbReference type="PANTHER" id="PTHR22901">
    <property type="entry name" value="SIALATE O-ACETYLESTERASE"/>
    <property type="match status" value="1"/>
</dbReference>
<evidence type="ECO:0000259" key="2">
    <source>
        <dbReference type="Pfam" id="PF03629"/>
    </source>
</evidence>
<organism evidence="3 4">
    <name type="scientific">Pontiella desulfatans</name>
    <dbReference type="NCBI Taxonomy" id="2750659"/>
    <lineage>
        <taxon>Bacteria</taxon>
        <taxon>Pseudomonadati</taxon>
        <taxon>Kiritimatiellota</taxon>
        <taxon>Kiritimatiellia</taxon>
        <taxon>Kiritimatiellales</taxon>
        <taxon>Pontiellaceae</taxon>
        <taxon>Pontiella</taxon>
    </lineage>
</organism>
<dbReference type="Proteomes" id="UP000366872">
    <property type="component" value="Unassembled WGS sequence"/>
</dbReference>
<keyword evidence="4" id="KW-1185">Reference proteome</keyword>
<dbReference type="Pfam" id="PF03629">
    <property type="entry name" value="SASA"/>
    <property type="match status" value="1"/>
</dbReference>
<dbReference type="Gene3D" id="3.40.50.1110">
    <property type="entry name" value="SGNH hydrolase"/>
    <property type="match status" value="1"/>
</dbReference>
<dbReference type="EMBL" id="CAAHFG010000003">
    <property type="protein sequence ID" value="VGO16236.1"/>
    <property type="molecule type" value="Genomic_DNA"/>
</dbReference>
<dbReference type="SUPFAM" id="SSF52266">
    <property type="entry name" value="SGNH hydrolase"/>
    <property type="match status" value="1"/>
</dbReference>
<keyword evidence="1" id="KW-0378">Hydrolase</keyword>